<dbReference type="EMBL" id="JACLCP010000002">
    <property type="protein sequence ID" value="MBC2844890.1"/>
    <property type="molecule type" value="Genomic_DNA"/>
</dbReference>
<gene>
    <name evidence="3" type="ORF">H7F21_07295</name>
</gene>
<comment type="caution">
    <text evidence="3">The sequence shown here is derived from an EMBL/GenBank/DDBJ whole genome shotgun (WGS) entry which is preliminary data.</text>
</comment>
<keyword evidence="4" id="KW-1185">Reference proteome</keyword>
<dbReference type="AlphaFoldDB" id="A0A842IPG6"/>
<evidence type="ECO:0000256" key="1">
    <source>
        <dbReference type="SAM" id="MobiDB-lite"/>
    </source>
</evidence>
<feature type="region of interest" description="Disordered" evidence="1">
    <location>
        <begin position="1"/>
        <end position="23"/>
    </location>
</feature>
<organism evidence="3 4">
    <name type="scientific">Winogradskyella flava</name>
    <dbReference type="NCBI Taxonomy" id="1884876"/>
    <lineage>
        <taxon>Bacteria</taxon>
        <taxon>Pseudomonadati</taxon>
        <taxon>Bacteroidota</taxon>
        <taxon>Flavobacteriia</taxon>
        <taxon>Flavobacteriales</taxon>
        <taxon>Flavobacteriaceae</taxon>
        <taxon>Winogradskyella</taxon>
    </lineage>
</organism>
<evidence type="ECO:0000313" key="4">
    <source>
        <dbReference type="Proteomes" id="UP000533900"/>
    </source>
</evidence>
<feature type="transmembrane region" description="Helical" evidence="2">
    <location>
        <begin position="27"/>
        <end position="44"/>
    </location>
</feature>
<keyword evidence="2" id="KW-0472">Membrane</keyword>
<accession>A0A842IPG6</accession>
<keyword evidence="2" id="KW-0812">Transmembrane</keyword>
<dbReference type="Proteomes" id="UP000533900">
    <property type="component" value="Unassembled WGS sequence"/>
</dbReference>
<keyword evidence="2" id="KW-1133">Transmembrane helix</keyword>
<dbReference type="RefSeq" id="WP_185788616.1">
    <property type="nucleotide sequence ID" value="NZ_CANMIT010000010.1"/>
</dbReference>
<protein>
    <submittedName>
        <fullName evidence="3">Uncharacterized protein</fullName>
    </submittedName>
</protein>
<feature type="transmembrane region" description="Helical" evidence="2">
    <location>
        <begin position="50"/>
        <end position="70"/>
    </location>
</feature>
<reference evidence="3" key="1">
    <citation type="submission" date="2020-08" db="EMBL/GenBank/DDBJ databases">
        <title>Winogradskyella ouciana sp. nov., isolated from the hadal seawater of the Mariana Trench.</title>
        <authorList>
            <person name="He X."/>
        </authorList>
    </citation>
    <scope>NUCLEOTIDE SEQUENCE [LARGE SCALE GENOMIC DNA]</scope>
    <source>
        <strain evidence="3">KCTC 52348</strain>
    </source>
</reference>
<evidence type="ECO:0000256" key="2">
    <source>
        <dbReference type="SAM" id="Phobius"/>
    </source>
</evidence>
<sequence>MSRLDSNATIKGMRNTDTDKSARRTKAGAALTILALTGLLTMSYMNDNVFMEHIAICSFIVSCVAIVKLMGSN</sequence>
<name>A0A842IPG6_9FLAO</name>
<evidence type="ECO:0000313" key="3">
    <source>
        <dbReference type="EMBL" id="MBC2844890.1"/>
    </source>
</evidence>
<proteinExistence type="predicted"/>